<keyword evidence="1" id="KW-0732">Signal</keyword>
<keyword evidence="3" id="KW-1185">Reference proteome</keyword>
<organism evidence="2 3">
    <name type="scientific">Amphiplicatus metriothermophilus</name>
    <dbReference type="NCBI Taxonomy" id="1519374"/>
    <lineage>
        <taxon>Bacteria</taxon>
        <taxon>Pseudomonadati</taxon>
        <taxon>Pseudomonadota</taxon>
        <taxon>Alphaproteobacteria</taxon>
        <taxon>Parvularculales</taxon>
        <taxon>Parvularculaceae</taxon>
        <taxon>Amphiplicatus</taxon>
    </lineage>
</organism>
<reference evidence="2 3" key="1">
    <citation type="submission" date="2017-07" db="EMBL/GenBank/DDBJ databases">
        <authorList>
            <person name="Sun Z.S."/>
            <person name="Albrecht U."/>
            <person name="Echele G."/>
            <person name="Lee C.C."/>
        </authorList>
    </citation>
    <scope>NUCLEOTIDE SEQUENCE [LARGE SCALE GENOMIC DNA]</scope>
    <source>
        <strain evidence="2 3">CGMCC 1.12710</strain>
    </source>
</reference>
<protein>
    <recommendedName>
        <fullName evidence="4">HdeA/HdeB family protein</fullName>
    </recommendedName>
</protein>
<dbReference type="Proteomes" id="UP000198346">
    <property type="component" value="Unassembled WGS sequence"/>
</dbReference>
<dbReference type="AlphaFoldDB" id="A0A239PJ42"/>
<dbReference type="RefSeq" id="WP_089410806.1">
    <property type="nucleotide sequence ID" value="NZ_FZQA01000001.1"/>
</dbReference>
<evidence type="ECO:0008006" key="4">
    <source>
        <dbReference type="Google" id="ProtNLM"/>
    </source>
</evidence>
<dbReference type="EMBL" id="FZQA01000001">
    <property type="protein sequence ID" value="SNT67796.1"/>
    <property type="molecule type" value="Genomic_DNA"/>
</dbReference>
<feature type="signal peptide" evidence="1">
    <location>
        <begin position="1"/>
        <end position="25"/>
    </location>
</feature>
<feature type="chain" id="PRO_5013212510" description="HdeA/HdeB family protein" evidence="1">
    <location>
        <begin position="26"/>
        <end position="96"/>
    </location>
</feature>
<name>A0A239PJ42_9PROT</name>
<accession>A0A239PJ42</accession>
<gene>
    <name evidence="2" type="ORF">SAMN06297382_0289</name>
</gene>
<dbReference type="OrthoDB" id="10005732at2"/>
<proteinExistence type="predicted"/>
<evidence type="ECO:0000256" key="1">
    <source>
        <dbReference type="SAM" id="SignalP"/>
    </source>
</evidence>
<sequence length="96" mass="9716">MRAIAGPLVAFLFAAALGLAAPALATSVDEQVSLCAAALDAEGIAASDAYRARFVKSRGGAAKTVRVKMIPLGEGESIIAECKIKRGAVTDVSVKA</sequence>
<evidence type="ECO:0000313" key="3">
    <source>
        <dbReference type="Proteomes" id="UP000198346"/>
    </source>
</evidence>
<evidence type="ECO:0000313" key="2">
    <source>
        <dbReference type="EMBL" id="SNT67796.1"/>
    </source>
</evidence>